<name>A0A857C988_9HYPH</name>
<dbReference type="PROSITE" id="PS50005">
    <property type="entry name" value="TPR"/>
    <property type="match status" value="1"/>
</dbReference>
<dbReference type="OrthoDB" id="7814507at2"/>
<dbReference type="RefSeq" id="WP_158194026.1">
    <property type="nucleotide sequence ID" value="NZ_CP046908.1"/>
</dbReference>
<evidence type="ECO:0000256" key="1">
    <source>
        <dbReference type="ARBA" id="ARBA00022737"/>
    </source>
</evidence>
<evidence type="ECO:0000313" key="5">
    <source>
        <dbReference type="EMBL" id="QGZ35072.1"/>
    </source>
</evidence>
<organism evidence="5 6">
    <name type="scientific">Stappia indica</name>
    <dbReference type="NCBI Taxonomy" id="538381"/>
    <lineage>
        <taxon>Bacteria</taxon>
        <taxon>Pseudomonadati</taxon>
        <taxon>Pseudomonadota</taxon>
        <taxon>Alphaproteobacteria</taxon>
        <taxon>Hyphomicrobiales</taxon>
        <taxon>Stappiaceae</taxon>
        <taxon>Stappia</taxon>
    </lineage>
</organism>
<dbReference type="KEGG" id="siw:GH266_11485"/>
<dbReference type="Gene3D" id="1.25.40.10">
    <property type="entry name" value="Tetratricopeptide repeat domain"/>
    <property type="match status" value="1"/>
</dbReference>
<reference evidence="5 6" key="1">
    <citation type="submission" date="2019-12" db="EMBL/GenBank/DDBJ databases">
        <title>The genome of Stappia indica PHM037.</title>
        <authorList>
            <person name="Kacar D."/>
            <person name="Galan B."/>
            <person name="Canedo L."/>
            <person name="Rodriguez P."/>
            <person name="de la Calle F."/>
            <person name="Garcia J.L."/>
        </authorList>
    </citation>
    <scope>NUCLEOTIDE SEQUENCE [LARGE SCALE GENOMIC DNA]</scope>
    <source>
        <strain evidence="5 6">PHM037</strain>
    </source>
</reference>
<dbReference type="Proteomes" id="UP000435648">
    <property type="component" value="Chromosome"/>
</dbReference>
<keyword evidence="1" id="KW-0677">Repeat</keyword>
<dbReference type="SMART" id="SM00028">
    <property type="entry name" value="TPR"/>
    <property type="match status" value="6"/>
</dbReference>
<feature type="compositionally biased region" description="Low complexity" evidence="4">
    <location>
        <begin position="15"/>
        <end position="25"/>
    </location>
</feature>
<evidence type="ECO:0000256" key="2">
    <source>
        <dbReference type="ARBA" id="ARBA00022803"/>
    </source>
</evidence>
<protein>
    <submittedName>
        <fullName evidence="5">Tetratricopeptide repeat protein</fullName>
    </submittedName>
</protein>
<proteinExistence type="predicted"/>
<dbReference type="InterPro" id="IPR051012">
    <property type="entry name" value="CellSynth/LPSAsmb/PSIAsmb"/>
</dbReference>
<evidence type="ECO:0000313" key="6">
    <source>
        <dbReference type="Proteomes" id="UP000435648"/>
    </source>
</evidence>
<accession>A0A857C988</accession>
<sequence length="979" mass="107750">MSDMPDAARPEPDDPAAVARQGAALRQGRRVDESVRYLSKAMLRHPGGLAIRYELALSLRWQGEHAQSLALVEEILAAEPAHKPALYARVDTLMQARDFDAALEAARQMLARFPGDPAALAKKGEALRQGRRVDESIRHLSEALRRHPDNLPIKHELAVSLHWNGEHAESLVLTEEVLVAAPSHKPALYARVEILTRMKDFAAAAAAGAALSERHPDEWQAQLRHAVALRHAGDPLGARGIIERILARPDALQPQARARLRVEASRCLTDRGEIRAALEAVRAALKEAPGSREAVVQAIQLERFALDHTAALRLCDEGLARWPDDDGIVRQKVTTLMQAGDMTGAQAALAASRHPHADLWIGLDLDLRHFDHARGRLDEQIAKGEGLSPALQRLEIRLLRNEGRADDAHARMLAYWNRNAGSPEAAALVVNGLVSTERIEEAEAFAAGLPDALRDHTAVRRALAHLALTLSDIETSTDLLIEDARHAPSLLDHVRRLVAAAGRWGFGTAPSRAVMARLEHLLAEAEHRLPDFTLGVLRAQVAMGTSAWAELLTRTGRACGQSPRDIQLLALKARAQFETEEFARSLAATETVLSHNPADVAALKLRHELFFVFGDAEGGAAFLIEQICSGALPAEHWIWMARYIPLVDRLTGLREWIARHAALQSPDVSNATRLARYFLRHEDDPTRLAPSSYPRYRPLSGEDLHDLFAAAEAGQSEPGTPSAAGLIAWQLQGEARADRAAWLARAQYATYLHRVIGPRNVCRDARLAFERSDAFAELEERMRSRVPTLIVGTHLGIGNLIFRGSYFQNTAFLVSSVTRHEDLNSNYEIILPTDRLAAARIVKCLKGGMSVFSTPDFPAEANTKAGFRSEAAGSLFGVRCTLLDTVPKVAQALGVPIYWMQALRSGTDVRVDVRRMADALPDEDTDSWAARWAQDYLDLLAGVMTSGADNQNFSSVMYRYLMLKKDDLSLARHNYESTT</sequence>
<gene>
    <name evidence="5" type="ORF">GH266_11485</name>
</gene>
<evidence type="ECO:0000256" key="3">
    <source>
        <dbReference type="PROSITE-ProRule" id="PRU00339"/>
    </source>
</evidence>
<dbReference type="InterPro" id="IPR011990">
    <property type="entry name" value="TPR-like_helical_dom_sf"/>
</dbReference>
<feature type="region of interest" description="Disordered" evidence="4">
    <location>
        <begin position="1"/>
        <end position="25"/>
    </location>
</feature>
<dbReference type="SUPFAM" id="SSF48452">
    <property type="entry name" value="TPR-like"/>
    <property type="match status" value="2"/>
</dbReference>
<dbReference type="InterPro" id="IPR019734">
    <property type="entry name" value="TPR_rpt"/>
</dbReference>
<feature type="compositionally biased region" description="Basic and acidic residues" evidence="4">
    <location>
        <begin position="1"/>
        <end position="12"/>
    </location>
</feature>
<dbReference type="Pfam" id="PF13432">
    <property type="entry name" value="TPR_16"/>
    <property type="match status" value="2"/>
</dbReference>
<dbReference type="AlphaFoldDB" id="A0A857C988"/>
<keyword evidence="2 3" id="KW-0802">TPR repeat</keyword>
<evidence type="ECO:0000256" key="4">
    <source>
        <dbReference type="SAM" id="MobiDB-lite"/>
    </source>
</evidence>
<dbReference type="EMBL" id="CP046908">
    <property type="protein sequence ID" value="QGZ35072.1"/>
    <property type="molecule type" value="Genomic_DNA"/>
</dbReference>
<dbReference type="PANTHER" id="PTHR45586:SF1">
    <property type="entry name" value="LIPOPOLYSACCHARIDE ASSEMBLY PROTEIN B"/>
    <property type="match status" value="1"/>
</dbReference>
<dbReference type="PANTHER" id="PTHR45586">
    <property type="entry name" value="TPR REPEAT-CONTAINING PROTEIN PA4667"/>
    <property type="match status" value="1"/>
</dbReference>
<feature type="repeat" description="TPR" evidence="3">
    <location>
        <begin position="117"/>
        <end position="150"/>
    </location>
</feature>